<dbReference type="GO" id="GO:0005615">
    <property type="term" value="C:extracellular space"/>
    <property type="evidence" value="ECO:0007669"/>
    <property type="project" value="InterPro"/>
</dbReference>
<evidence type="ECO:0000256" key="9">
    <source>
        <dbReference type="ARBA" id="ARBA00022833"/>
    </source>
</evidence>
<dbReference type="InterPro" id="IPR001818">
    <property type="entry name" value="Pept_M10_metallopeptidase"/>
</dbReference>
<keyword evidence="5" id="KW-0645">Protease</keyword>
<dbReference type="InterPro" id="IPR050557">
    <property type="entry name" value="RTX_toxin/Mannuronan_C5-epim"/>
</dbReference>
<protein>
    <submittedName>
        <fullName evidence="11">Hemolysin type calcium-binding protein</fullName>
    </submittedName>
</protein>
<dbReference type="InterPro" id="IPR006026">
    <property type="entry name" value="Peptidase_Metallo"/>
</dbReference>
<evidence type="ECO:0000256" key="8">
    <source>
        <dbReference type="ARBA" id="ARBA00022801"/>
    </source>
</evidence>
<name>A0A420WN22_9PROT</name>
<dbReference type="RefSeq" id="WP_121216815.1">
    <property type="nucleotide sequence ID" value="NZ_RBIG01000001.1"/>
</dbReference>
<evidence type="ECO:0000256" key="2">
    <source>
        <dbReference type="ARBA" id="ARBA00004613"/>
    </source>
</evidence>
<dbReference type="InterPro" id="IPR013858">
    <property type="entry name" value="Peptidase_M10B_C"/>
</dbReference>
<dbReference type="InterPro" id="IPR034033">
    <property type="entry name" value="Serralysin-like"/>
</dbReference>
<evidence type="ECO:0000256" key="7">
    <source>
        <dbReference type="ARBA" id="ARBA00022737"/>
    </source>
</evidence>
<dbReference type="SUPFAM" id="SSF51120">
    <property type="entry name" value="beta-Roll"/>
    <property type="match status" value="2"/>
</dbReference>
<keyword evidence="6" id="KW-0479">Metal-binding</keyword>
<dbReference type="InterPro" id="IPR018511">
    <property type="entry name" value="Hemolysin-typ_Ca-bd_CS"/>
</dbReference>
<dbReference type="InterPro" id="IPR024079">
    <property type="entry name" value="MetalloPept_cat_dom_sf"/>
</dbReference>
<evidence type="ECO:0000256" key="3">
    <source>
        <dbReference type="ARBA" id="ARBA00009490"/>
    </source>
</evidence>
<dbReference type="InterPro" id="IPR001343">
    <property type="entry name" value="Hemolysn_Ca-bd"/>
</dbReference>
<feature type="domain" description="Peptidase metallopeptidase" evidence="10">
    <location>
        <begin position="26"/>
        <end position="234"/>
    </location>
</feature>
<dbReference type="PROSITE" id="PS00330">
    <property type="entry name" value="HEMOLYSIN_CALCIUM"/>
    <property type="match status" value="1"/>
</dbReference>
<dbReference type="GO" id="GO:0008270">
    <property type="term" value="F:zinc ion binding"/>
    <property type="evidence" value="ECO:0007669"/>
    <property type="project" value="InterPro"/>
</dbReference>
<dbReference type="GO" id="GO:0031012">
    <property type="term" value="C:extracellular matrix"/>
    <property type="evidence" value="ECO:0007669"/>
    <property type="project" value="InterPro"/>
</dbReference>
<organism evidence="11 12">
    <name type="scientific">Oceanibaculum indicum</name>
    <dbReference type="NCBI Taxonomy" id="526216"/>
    <lineage>
        <taxon>Bacteria</taxon>
        <taxon>Pseudomonadati</taxon>
        <taxon>Pseudomonadota</taxon>
        <taxon>Alphaproteobacteria</taxon>
        <taxon>Rhodospirillales</taxon>
        <taxon>Oceanibaculaceae</taxon>
        <taxon>Oceanibaculum</taxon>
    </lineage>
</organism>
<dbReference type="EMBL" id="RBIG01000001">
    <property type="protein sequence ID" value="RKQ72413.1"/>
    <property type="molecule type" value="Genomic_DNA"/>
</dbReference>
<dbReference type="AlphaFoldDB" id="A0A420WN22"/>
<dbReference type="Proteomes" id="UP000277424">
    <property type="component" value="Unassembled WGS sequence"/>
</dbReference>
<dbReference type="Gene3D" id="2.150.10.10">
    <property type="entry name" value="Serralysin-like metalloprotease, C-terminal"/>
    <property type="match status" value="2"/>
</dbReference>
<comment type="subcellular location">
    <subcellularLocation>
        <location evidence="2">Secreted</location>
    </subcellularLocation>
</comment>
<reference evidence="11 12" key="1">
    <citation type="submission" date="2018-10" db="EMBL/GenBank/DDBJ databases">
        <title>Comparative analysis of microorganisms from saline springs in Andes Mountain Range, Colombia.</title>
        <authorList>
            <person name="Rubin E."/>
        </authorList>
    </citation>
    <scope>NUCLEOTIDE SEQUENCE [LARGE SCALE GENOMIC DNA]</scope>
    <source>
        <strain evidence="11 12">USBA 36</strain>
    </source>
</reference>
<accession>A0A420WN22</accession>
<keyword evidence="9" id="KW-0862">Zinc</keyword>
<sequence length="498" mass="51784">MPAPSEGTTSATVAFSDDYRINSLLEGPVWGSGTSTGTITISYSFPFSNQAAYWSTSTNGGYGPATGADSPWDAEFAELNDQQKAAVRDALELWGNVANIAFVEVTETTSNVGTLRFAFTSYEMENSAAYAYLPSDAPIGGDVWISSNDVTSTEWSPGSFNFQTLVHEIGHALGLKHPFDDSGSGTVLAAGEDYYGNSVMSYSAWNGDQSSQIDFEATTPMYYDILAIQYLYGANTSFNAGATTYSYAAGQNYYETIWDGGGMDTIVFTGTSAAVIDLRAGAWSELGSPLTIYTGEGDQLSQRETVRIAEGVLIENATGSSGNDTITGNDSANVIIGGAGSDSIVAGLGSDYIDVTGGGNNYVNGGNQGDTILGGAGNDELRAGKGLDSINGGAGNDTIYAGLGTDTMIGGSGSDVFVVRGYDARYPGANLRPRIEDFEDGIDRIAVQNVTLAEVETALAGQQAIEGGVQFTITGATVTVLGVSALDTGDFLAGNLFV</sequence>
<evidence type="ECO:0000256" key="6">
    <source>
        <dbReference type="ARBA" id="ARBA00022723"/>
    </source>
</evidence>
<dbReference type="Pfam" id="PF08548">
    <property type="entry name" value="Peptidase_M10_C"/>
    <property type="match status" value="1"/>
</dbReference>
<dbReference type="Pfam" id="PF00353">
    <property type="entry name" value="HemolysinCabind"/>
    <property type="match status" value="2"/>
</dbReference>
<dbReference type="GO" id="GO:0006508">
    <property type="term" value="P:proteolysis"/>
    <property type="evidence" value="ECO:0007669"/>
    <property type="project" value="UniProtKB-KW"/>
</dbReference>
<dbReference type="PANTHER" id="PTHR38340:SF1">
    <property type="entry name" value="S-LAYER PROTEIN"/>
    <property type="match status" value="1"/>
</dbReference>
<comment type="caution">
    <text evidence="11">The sequence shown here is derived from an EMBL/GenBank/DDBJ whole genome shotgun (WGS) entry which is preliminary data.</text>
</comment>
<dbReference type="PANTHER" id="PTHR38340">
    <property type="entry name" value="S-LAYER PROTEIN"/>
    <property type="match status" value="1"/>
</dbReference>
<dbReference type="CDD" id="cd04277">
    <property type="entry name" value="ZnMc_serralysin_like"/>
    <property type="match status" value="1"/>
</dbReference>
<keyword evidence="8" id="KW-0378">Hydrolase</keyword>
<dbReference type="PRINTS" id="PR00313">
    <property type="entry name" value="CABNDNGRPT"/>
</dbReference>
<dbReference type="OrthoDB" id="223957at2"/>
<gene>
    <name evidence="11" type="ORF">BCL74_0178</name>
</gene>
<evidence type="ECO:0000313" key="12">
    <source>
        <dbReference type="Proteomes" id="UP000277424"/>
    </source>
</evidence>
<dbReference type="Gene3D" id="3.40.390.10">
    <property type="entry name" value="Collagenase (Catalytic Domain)"/>
    <property type="match status" value="1"/>
</dbReference>
<proteinExistence type="inferred from homology"/>
<evidence type="ECO:0000256" key="5">
    <source>
        <dbReference type="ARBA" id="ARBA00022670"/>
    </source>
</evidence>
<keyword evidence="7" id="KW-0677">Repeat</keyword>
<dbReference type="SUPFAM" id="SSF55486">
    <property type="entry name" value="Metalloproteases ('zincins'), catalytic domain"/>
    <property type="match status" value="1"/>
</dbReference>
<dbReference type="Pfam" id="PF00413">
    <property type="entry name" value="Peptidase_M10"/>
    <property type="match status" value="1"/>
</dbReference>
<comment type="similarity">
    <text evidence="3">Belongs to the peptidase M10B family.</text>
</comment>
<evidence type="ECO:0000313" key="11">
    <source>
        <dbReference type="EMBL" id="RKQ72413.1"/>
    </source>
</evidence>
<dbReference type="InterPro" id="IPR011049">
    <property type="entry name" value="Serralysin-like_metalloprot_C"/>
</dbReference>
<evidence type="ECO:0000256" key="4">
    <source>
        <dbReference type="ARBA" id="ARBA00022525"/>
    </source>
</evidence>
<evidence type="ECO:0000256" key="1">
    <source>
        <dbReference type="ARBA" id="ARBA00001913"/>
    </source>
</evidence>
<dbReference type="SMART" id="SM00235">
    <property type="entry name" value="ZnMc"/>
    <property type="match status" value="1"/>
</dbReference>
<dbReference type="GO" id="GO:0005509">
    <property type="term" value="F:calcium ion binding"/>
    <property type="evidence" value="ECO:0007669"/>
    <property type="project" value="InterPro"/>
</dbReference>
<evidence type="ECO:0000259" key="10">
    <source>
        <dbReference type="SMART" id="SM00235"/>
    </source>
</evidence>
<comment type="cofactor">
    <cofactor evidence="1">
        <name>Ca(2+)</name>
        <dbReference type="ChEBI" id="CHEBI:29108"/>
    </cofactor>
</comment>
<dbReference type="GO" id="GO:0004222">
    <property type="term" value="F:metalloendopeptidase activity"/>
    <property type="evidence" value="ECO:0007669"/>
    <property type="project" value="InterPro"/>
</dbReference>
<keyword evidence="4" id="KW-0964">Secreted</keyword>